<proteinExistence type="predicted"/>
<sequence>MRDSENSSVTLMLAIPYPTAASGMYGAYDLTLTFRTTPYGVGLGYMEISAKCDHSFCLGVHIEDRGRNASGVLTGGRDTFASQLLNERLWLSPLTGNAPDLPPPEEAGA</sequence>
<protein>
    <submittedName>
        <fullName evidence="1">Uncharacterized protein</fullName>
    </submittedName>
</protein>
<organism evidence="1 2">
    <name type="scientific">Serratia odorifera</name>
    <dbReference type="NCBI Taxonomy" id="618"/>
    <lineage>
        <taxon>Bacteria</taxon>
        <taxon>Pseudomonadati</taxon>
        <taxon>Pseudomonadota</taxon>
        <taxon>Gammaproteobacteria</taxon>
        <taxon>Enterobacterales</taxon>
        <taxon>Yersiniaceae</taxon>
        <taxon>Serratia</taxon>
    </lineage>
</organism>
<evidence type="ECO:0000313" key="2">
    <source>
        <dbReference type="Proteomes" id="UP000281391"/>
    </source>
</evidence>
<dbReference type="KEGG" id="sof:NCTC11214_00120"/>
<dbReference type="RefSeq" id="WP_128135872.1">
    <property type="nucleotide sequence ID" value="NZ_LR134117.1"/>
</dbReference>
<reference evidence="1 2" key="1">
    <citation type="submission" date="2018-12" db="EMBL/GenBank/DDBJ databases">
        <authorList>
            <consortium name="Pathogen Informatics"/>
        </authorList>
    </citation>
    <scope>NUCLEOTIDE SEQUENCE [LARGE SCALE GENOMIC DNA]</scope>
    <source>
        <strain evidence="1 2">NCTC11214</strain>
    </source>
</reference>
<accession>A0A447KKE7</accession>
<dbReference type="Proteomes" id="UP000281391">
    <property type="component" value="Chromosome"/>
</dbReference>
<dbReference type="EMBL" id="LR134117">
    <property type="protein sequence ID" value="VDZ51274.1"/>
    <property type="molecule type" value="Genomic_DNA"/>
</dbReference>
<evidence type="ECO:0000313" key="1">
    <source>
        <dbReference type="EMBL" id="VDZ51274.1"/>
    </source>
</evidence>
<dbReference type="AlphaFoldDB" id="A0A447KKE7"/>
<name>A0A447KKE7_SEROD</name>
<gene>
    <name evidence="1" type="ORF">NCTC11214_00120</name>
</gene>